<evidence type="ECO:0000313" key="3">
    <source>
        <dbReference type="EMBL" id="NWJ44336.1"/>
    </source>
</evidence>
<evidence type="ECO:0000313" key="4">
    <source>
        <dbReference type="EMBL" id="WJW66230.1"/>
    </source>
</evidence>
<feature type="domain" description="Response regulatory" evidence="2">
    <location>
        <begin position="10"/>
        <end position="125"/>
    </location>
</feature>
<proteinExistence type="predicted"/>
<evidence type="ECO:0000256" key="1">
    <source>
        <dbReference type="PROSITE-ProRule" id="PRU00169"/>
    </source>
</evidence>
<dbReference type="EMBL" id="JACATZ010000001">
    <property type="protein sequence ID" value="NWJ44336.1"/>
    <property type="molecule type" value="Genomic_DNA"/>
</dbReference>
<dbReference type="GO" id="GO:0000160">
    <property type="term" value="P:phosphorelay signal transduction system"/>
    <property type="evidence" value="ECO:0007669"/>
    <property type="project" value="InterPro"/>
</dbReference>
<dbReference type="Proteomes" id="UP000521676">
    <property type="component" value="Unassembled WGS sequence"/>
</dbReference>
<evidence type="ECO:0000259" key="2">
    <source>
        <dbReference type="PROSITE" id="PS50110"/>
    </source>
</evidence>
<gene>
    <name evidence="3" type="ORF">HXX08_00510</name>
    <name evidence="4" type="ORF">OZ401_002021</name>
</gene>
<dbReference type="PROSITE" id="PS50110">
    <property type="entry name" value="RESPONSE_REGULATORY"/>
    <property type="match status" value="1"/>
</dbReference>
<dbReference type="InterPro" id="IPR001789">
    <property type="entry name" value="Sig_transdc_resp-reg_receiver"/>
</dbReference>
<keyword evidence="6" id="KW-1185">Reference proteome</keyword>
<reference evidence="4" key="2">
    <citation type="journal article" date="2024" name="Nature">
        <title>Anoxygenic phototroph of the Chloroflexota uses a type I reaction centre.</title>
        <authorList>
            <person name="Tsuji J.M."/>
            <person name="Shaw N.A."/>
            <person name="Nagashima S."/>
            <person name="Venkiteswaran J.J."/>
            <person name="Schiff S.L."/>
            <person name="Watanabe T."/>
            <person name="Fukui M."/>
            <person name="Hanada S."/>
            <person name="Tank M."/>
            <person name="Neufeld J.D."/>
        </authorList>
    </citation>
    <scope>NUCLEOTIDE SEQUENCE</scope>
    <source>
        <strain evidence="4">L227-S17</strain>
    </source>
</reference>
<dbReference type="RefSeq" id="WP_341468112.1">
    <property type="nucleotide sequence ID" value="NZ_CP128399.1"/>
</dbReference>
<dbReference type="SUPFAM" id="SSF52172">
    <property type="entry name" value="CheY-like"/>
    <property type="match status" value="1"/>
</dbReference>
<comment type="caution">
    <text evidence="1">Lacks conserved residue(s) required for the propagation of feature annotation.</text>
</comment>
<accession>A0A8T7M146</accession>
<reference evidence="3 5" key="1">
    <citation type="submission" date="2020-06" db="EMBL/GenBank/DDBJ databases">
        <title>Anoxygenic phototrophic Chloroflexota member uses a Type I reaction center.</title>
        <authorList>
            <person name="Tsuji J.M."/>
            <person name="Shaw N.A."/>
            <person name="Nagashima S."/>
            <person name="Venkiteswaran J."/>
            <person name="Schiff S.L."/>
            <person name="Hanada S."/>
            <person name="Tank M."/>
            <person name="Neufeld J.D."/>
        </authorList>
    </citation>
    <scope>NUCLEOTIDE SEQUENCE [LARGE SCALE GENOMIC DNA]</scope>
    <source>
        <strain evidence="3">L227-S17</strain>
    </source>
</reference>
<evidence type="ECO:0000313" key="6">
    <source>
        <dbReference type="Proteomes" id="UP001431572"/>
    </source>
</evidence>
<sequence>MTTTEDLKCLILVLEDIEEIRDGLSKLLKVDGYRVELARTLEDAILKAICQPPDLILVCLAGSTTSIIQVAIQIRQGAELKKDIPIVFFDVEEVEEGAEVALEDNLYLTKPDNFNQLRALLRKLLISKSLTP</sequence>
<organism evidence="3 5">
    <name type="scientific">Candidatus Chlorohelix allophototropha</name>
    <dbReference type="NCBI Taxonomy" id="3003348"/>
    <lineage>
        <taxon>Bacteria</taxon>
        <taxon>Bacillati</taxon>
        <taxon>Chloroflexota</taxon>
        <taxon>Chloroflexia</taxon>
        <taxon>Candidatus Chloroheliales</taxon>
        <taxon>Candidatus Chloroheliaceae</taxon>
        <taxon>Candidatus Chlorohelix</taxon>
    </lineage>
</organism>
<name>A0A8T7M146_9CHLR</name>
<evidence type="ECO:0000313" key="5">
    <source>
        <dbReference type="Proteomes" id="UP000521676"/>
    </source>
</evidence>
<protein>
    <submittedName>
        <fullName evidence="3">Response regulator transcription factor</fullName>
    </submittedName>
</protein>
<dbReference type="Gene3D" id="3.40.50.2300">
    <property type="match status" value="1"/>
</dbReference>
<dbReference type="EMBL" id="CP128399">
    <property type="protein sequence ID" value="WJW66230.1"/>
    <property type="molecule type" value="Genomic_DNA"/>
</dbReference>
<dbReference type="Proteomes" id="UP001431572">
    <property type="component" value="Chromosome 1"/>
</dbReference>
<dbReference type="InterPro" id="IPR011006">
    <property type="entry name" value="CheY-like_superfamily"/>
</dbReference>
<dbReference type="AlphaFoldDB" id="A0A8T7M146"/>